<dbReference type="Gene3D" id="3.40.50.10540">
    <property type="entry name" value="Crotonobetainyl-coa:carnitine coa-transferase, domain 1"/>
    <property type="match status" value="1"/>
</dbReference>
<dbReference type="Pfam" id="PF02515">
    <property type="entry name" value="CoA_transf_3"/>
    <property type="match status" value="2"/>
</dbReference>
<dbReference type="EMBL" id="JACYTP010000008">
    <property type="protein sequence ID" value="MBD8513717.1"/>
    <property type="molecule type" value="Genomic_DNA"/>
</dbReference>
<protein>
    <submittedName>
        <fullName evidence="1">CoA transferase</fullName>
    </submittedName>
</protein>
<keyword evidence="2" id="KW-1185">Reference proteome</keyword>
<dbReference type="Proteomes" id="UP000649768">
    <property type="component" value="Unassembled WGS sequence"/>
</dbReference>
<proteinExistence type="predicted"/>
<keyword evidence="1" id="KW-0808">Transferase</keyword>
<dbReference type="InterPro" id="IPR003673">
    <property type="entry name" value="CoA-Trfase_fam_III"/>
</dbReference>
<sequence length="554" mass="59050">MSKSAYFQSLNLTGNFSQASDAFSPFIQALYSQAVKLGIRFEDRNNETAPNELHLALSEQDGIAFTVMVTTPIVDGEVCGEGALQVLTGLASVHSRSLDRQVTLGVDYISIAGASLVVQQLFAGLTGKHRGMTCDQTVFDLRQAGLLAVGQYMAGATTASDPECFSSGQSDPSVRPPFTSKDGVLFELESLSPQRWQAFWLSLGAAPKDVSQGWHAFMQRYAKAIAPLPPAMPSLLAEHDFSDLEKVAIKEGVAITAVRSLQARREDDDVEALLSQGPWHFMFQQSDSVCPLPFSTEPGGLPLSGISIVESCRRIQGPLAGYILAALGASVTRIEPLGGDPLRGMPPLADDCSARFSALNGNKQVIEVDIKSEAGRAQVTALSGDADMFIHNWAPGKAAELRLDMTELSKANPDLVYVYAGGWGQMDSTIQIPGTDFMAQAYSGLADVISRHSGIPGGTLFTATDVFGGILAAQAAVMALYCRVKGQSGIYAESSLLGAATLLTEPALQGDACDCSSLMHSDYIELASLSSANETEPFLTTRAFTQLSSLWRPQ</sequence>
<reference evidence="1 2" key="1">
    <citation type="submission" date="2020-09" db="EMBL/GenBank/DDBJ databases">
        <title>Photobacterium sp. CAU 1568 isolated from sand of Sido Beach.</title>
        <authorList>
            <person name="Kim W."/>
        </authorList>
    </citation>
    <scope>NUCLEOTIDE SEQUENCE [LARGE SCALE GENOMIC DNA]</scope>
    <source>
        <strain evidence="1 2">CAU 1568</strain>
    </source>
</reference>
<gene>
    <name evidence="1" type="ORF">IFO68_13630</name>
</gene>
<dbReference type="GO" id="GO:0016740">
    <property type="term" value="F:transferase activity"/>
    <property type="evidence" value="ECO:0007669"/>
    <property type="project" value="UniProtKB-KW"/>
</dbReference>
<evidence type="ECO:0000313" key="1">
    <source>
        <dbReference type="EMBL" id="MBD8513717.1"/>
    </source>
</evidence>
<organism evidence="1 2">
    <name type="scientific">Photobacterium arenosum</name>
    <dbReference type="NCBI Taxonomy" id="2774143"/>
    <lineage>
        <taxon>Bacteria</taxon>
        <taxon>Pseudomonadati</taxon>
        <taxon>Pseudomonadota</taxon>
        <taxon>Gammaproteobacteria</taxon>
        <taxon>Vibrionales</taxon>
        <taxon>Vibrionaceae</taxon>
        <taxon>Photobacterium</taxon>
    </lineage>
</organism>
<dbReference type="PANTHER" id="PTHR48229">
    <property type="entry name" value="CAIB/BAIF FAMILY ENZYME (AFU_ORTHOLOGUE AFUA_1G05360)-RELATED"/>
    <property type="match status" value="1"/>
</dbReference>
<accession>A0ABR9BMJ9</accession>
<dbReference type="SUPFAM" id="SSF89796">
    <property type="entry name" value="CoA-transferase family III (CaiB/BaiF)"/>
    <property type="match status" value="2"/>
</dbReference>
<dbReference type="PANTHER" id="PTHR48229:SF1">
    <property type="entry name" value="ALPHA METHYLACYL-COA RACEMASE-RELATED"/>
    <property type="match status" value="1"/>
</dbReference>
<comment type="caution">
    <text evidence="1">The sequence shown here is derived from an EMBL/GenBank/DDBJ whole genome shotgun (WGS) entry which is preliminary data.</text>
</comment>
<dbReference type="InterPro" id="IPR023606">
    <property type="entry name" value="CoA-Trfase_III_dom_1_sf"/>
</dbReference>
<evidence type="ECO:0000313" key="2">
    <source>
        <dbReference type="Proteomes" id="UP000649768"/>
    </source>
</evidence>
<dbReference type="InterPro" id="IPR052985">
    <property type="entry name" value="CoA-trans_III_biosynth/detox"/>
</dbReference>
<dbReference type="RefSeq" id="WP_192016405.1">
    <property type="nucleotide sequence ID" value="NZ_JACYTP010000008.1"/>
</dbReference>
<name>A0ABR9BMJ9_9GAMM</name>